<proteinExistence type="predicted"/>
<protein>
    <submittedName>
        <fullName evidence="1">45788_t:CDS:1</fullName>
    </submittedName>
</protein>
<sequence length="155" mass="18316">MNWIQNAHSRQFDIIVMEDFNNNINNKKLPTKHLLNKLQESSLTSLLDFNDIEKHTWSRDNSKSQIDDIWTSYSILLDISEPKLLTSNESPKSDHKILSIEWNTGISLKTSHNLIKKMDELQLYSSIIQDENHLNKYWNTWENLLHATINKHIPY</sequence>
<reference evidence="1 2" key="1">
    <citation type="submission" date="2021-06" db="EMBL/GenBank/DDBJ databases">
        <authorList>
            <person name="Kallberg Y."/>
            <person name="Tangrot J."/>
            <person name="Rosling A."/>
        </authorList>
    </citation>
    <scope>NUCLEOTIDE SEQUENCE [LARGE SCALE GENOMIC DNA]</scope>
    <source>
        <strain evidence="1 2">120-4 pot B 10/14</strain>
    </source>
</reference>
<comment type="caution">
    <text evidence="1">The sequence shown here is derived from an EMBL/GenBank/DDBJ whole genome shotgun (WGS) entry which is preliminary data.</text>
</comment>
<dbReference type="InterPro" id="IPR036691">
    <property type="entry name" value="Endo/exonu/phosph_ase_sf"/>
</dbReference>
<gene>
    <name evidence="1" type="ORF">GMARGA_LOCUS23201</name>
</gene>
<dbReference type="EMBL" id="CAJVQB010023267">
    <property type="protein sequence ID" value="CAG8801465.1"/>
    <property type="molecule type" value="Genomic_DNA"/>
</dbReference>
<keyword evidence="2" id="KW-1185">Reference proteome</keyword>
<name>A0ABN7VVJ1_GIGMA</name>
<evidence type="ECO:0000313" key="2">
    <source>
        <dbReference type="Proteomes" id="UP000789901"/>
    </source>
</evidence>
<accession>A0ABN7VVJ1</accession>
<organism evidence="1 2">
    <name type="scientific">Gigaspora margarita</name>
    <dbReference type="NCBI Taxonomy" id="4874"/>
    <lineage>
        <taxon>Eukaryota</taxon>
        <taxon>Fungi</taxon>
        <taxon>Fungi incertae sedis</taxon>
        <taxon>Mucoromycota</taxon>
        <taxon>Glomeromycotina</taxon>
        <taxon>Glomeromycetes</taxon>
        <taxon>Diversisporales</taxon>
        <taxon>Gigasporaceae</taxon>
        <taxon>Gigaspora</taxon>
    </lineage>
</organism>
<dbReference type="Gene3D" id="3.60.10.10">
    <property type="entry name" value="Endonuclease/exonuclease/phosphatase"/>
    <property type="match status" value="1"/>
</dbReference>
<dbReference type="Proteomes" id="UP000789901">
    <property type="component" value="Unassembled WGS sequence"/>
</dbReference>
<feature type="non-terminal residue" evidence="1">
    <location>
        <position position="155"/>
    </location>
</feature>
<evidence type="ECO:0000313" key="1">
    <source>
        <dbReference type="EMBL" id="CAG8801465.1"/>
    </source>
</evidence>